<protein>
    <submittedName>
        <fullName evidence="1">Uncharacterized protein</fullName>
    </submittedName>
</protein>
<name>A0A222VV17_9PSEU</name>
<dbReference type="OrthoDB" id="3676130at2"/>
<evidence type="ECO:0000313" key="2">
    <source>
        <dbReference type="Proteomes" id="UP000199494"/>
    </source>
</evidence>
<proteinExistence type="predicted"/>
<evidence type="ECO:0000313" key="1">
    <source>
        <dbReference type="EMBL" id="SDD33624.1"/>
    </source>
</evidence>
<keyword evidence="2" id="KW-1185">Reference proteome</keyword>
<sequence length="333" mass="37607">MRRRNLLKAVAGLGAGAALAGALPATTSAAGVRGAGTTSRGGSNYAWYRLDGCDREPYGVVNSFHKAPETIAGQLQAMYDAGQRRLRIPLFHRRGPESGTLLDSTGGDLSAQNRKNLTDLLTLVRETRFEEVQISFIPSGGNTPFEWPQWNPGLYEENRSIVHNIRPLIADAGIHYRIDLYNEAIPTVGQEVLLRYARELWADYTSAYGKNDTIGFSTIANPDRVRRIPEVYGTNPPHLFDFHFYFNEQFDEYGKFMETHRIMNEHGYLGQGWTIGEMHYNDPVAADQLSRAIADSGRRVYYALQWPWTRDKRCEHVDVTPPIDFDRYLAVGF</sequence>
<dbReference type="Proteomes" id="UP000199494">
    <property type="component" value="Unassembled WGS sequence"/>
</dbReference>
<dbReference type="KEGG" id="pmad:BAY61_24090"/>
<accession>A0A222VV17</accession>
<dbReference type="PROSITE" id="PS51318">
    <property type="entry name" value="TAT"/>
    <property type="match status" value="1"/>
</dbReference>
<reference evidence="1 2" key="1">
    <citation type="submission" date="2016-10" db="EMBL/GenBank/DDBJ databases">
        <authorList>
            <person name="de Groot N.N."/>
        </authorList>
    </citation>
    <scope>NUCLEOTIDE SEQUENCE [LARGE SCALE GENOMIC DNA]</scope>
    <source>
        <strain evidence="1 2">CGMCC 4.5506</strain>
    </source>
</reference>
<dbReference type="EMBL" id="FMZE01000007">
    <property type="protein sequence ID" value="SDD33624.1"/>
    <property type="molecule type" value="Genomic_DNA"/>
</dbReference>
<organism evidence="1 2">
    <name type="scientific">Prauserella marina</name>
    <dbReference type="NCBI Taxonomy" id="530584"/>
    <lineage>
        <taxon>Bacteria</taxon>
        <taxon>Bacillati</taxon>
        <taxon>Actinomycetota</taxon>
        <taxon>Actinomycetes</taxon>
        <taxon>Pseudonocardiales</taxon>
        <taxon>Pseudonocardiaceae</taxon>
        <taxon>Prauserella</taxon>
    </lineage>
</organism>
<gene>
    <name evidence="1" type="ORF">SAMN05421630_107346</name>
</gene>
<dbReference type="InterPro" id="IPR006311">
    <property type="entry name" value="TAT_signal"/>
</dbReference>
<dbReference type="AlphaFoldDB" id="A0A222VV17"/>
<dbReference type="RefSeq" id="WP_091807297.1">
    <property type="nucleotide sequence ID" value="NZ_CP016353.1"/>
</dbReference>